<feature type="transmembrane region" description="Helical" evidence="2">
    <location>
        <begin position="16"/>
        <end position="39"/>
    </location>
</feature>
<protein>
    <submittedName>
        <fullName evidence="3">Uncharacterized protein</fullName>
    </submittedName>
</protein>
<keyword evidence="2" id="KW-0812">Transmembrane</keyword>
<gene>
    <name evidence="3" type="ORF">MMG00_02420</name>
</gene>
<accession>A0ABY3X1H8</accession>
<keyword evidence="2" id="KW-1133">Transmembrane helix</keyword>
<sequence>MTQVAQTTNAVLDQRLLKIVIGILSAMVSILITIGTWHINSQSTQIGSLTVAVNESVIQQRELFIKLENFERHLMRSDRSIQALEARVNSLEIRFERIDEKVSGKI</sequence>
<keyword evidence="2" id="KW-0472">Membrane</keyword>
<dbReference type="RefSeq" id="WP_242150862.1">
    <property type="nucleotide sequence ID" value="NZ_CP093379.1"/>
</dbReference>
<organism evidence="3 4">
    <name type="scientific">Ignatzschineria rhizosphaerae</name>
    <dbReference type="NCBI Taxonomy" id="2923279"/>
    <lineage>
        <taxon>Bacteria</taxon>
        <taxon>Pseudomonadati</taxon>
        <taxon>Pseudomonadota</taxon>
        <taxon>Gammaproteobacteria</taxon>
        <taxon>Cardiobacteriales</taxon>
        <taxon>Ignatzschineriaceae</taxon>
        <taxon>Ignatzschineria</taxon>
    </lineage>
</organism>
<dbReference type="EMBL" id="CP093379">
    <property type="protein sequence ID" value="UNM96729.1"/>
    <property type="molecule type" value="Genomic_DNA"/>
</dbReference>
<dbReference type="Proteomes" id="UP000829542">
    <property type="component" value="Chromosome"/>
</dbReference>
<keyword evidence="4" id="KW-1185">Reference proteome</keyword>
<keyword evidence="1" id="KW-0175">Coiled coil</keyword>
<reference evidence="3 4" key="1">
    <citation type="submission" date="2022-03" db="EMBL/GenBank/DDBJ databases">
        <title>Ignatzschineria rhizosphaerae HR5S32.</title>
        <authorList>
            <person name="Sun J.Q."/>
            <person name="Feng J.Y."/>
        </authorList>
    </citation>
    <scope>NUCLEOTIDE SEQUENCE [LARGE SCALE GENOMIC DNA]</scope>
    <source>
        <strain evidence="3 4">HR5S32</strain>
    </source>
</reference>
<proteinExistence type="predicted"/>
<name>A0ABY3X1H8_9GAMM</name>
<feature type="coiled-coil region" evidence="1">
    <location>
        <begin position="67"/>
        <end position="101"/>
    </location>
</feature>
<evidence type="ECO:0000313" key="4">
    <source>
        <dbReference type="Proteomes" id="UP000829542"/>
    </source>
</evidence>
<evidence type="ECO:0000256" key="1">
    <source>
        <dbReference type="SAM" id="Coils"/>
    </source>
</evidence>
<evidence type="ECO:0000256" key="2">
    <source>
        <dbReference type="SAM" id="Phobius"/>
    </source>
</evidence>
<evidence type="ECO:0000313" key="3">
    <source>
        <dbReference type="EMBL" id="UNM96729.1"/>
    </source>
</evidence>